<proteinExistence type="inferred from homology"/>
<feature type="region of interest" description="Disordered" evidence="3">
    <location>
        <begin position="81"/>
        <end position="136"/>
    </location>
</feature>
<name>A0A5A7PE57_STRAF</name>
<keyword evidence="6" id="KW-1185">Reference proteome</keyword>
<sequence>MAKAVPETNNTYFFICTTRTKWLANKHVVFGQVVEEYDILKAVENVGSGSHQTSRRVEHISPRQTLRRLIEQQQIESCVRSPGVVADQRSSSGASKFSGTTSGLLSGPNSSSTPRRLLFSGSSGLKAKRNSGPSLRNLASTLNPTLFPPLSNHEDESMTPLMATMQRSTPRPSMYEQLVRGNPMQLTRATNGVQIRGPPTFTGERPVFSVGSSITLAHEKVVVNKGKKYLAKLQLKLS</sequence>
<dbReference type="Pfam" id="PF00160">
    <property type="entry name" value="Pro_isomerase"/>
    <property type="match status" value="1"/>
</dbReference>
<comment type="catalytic activity">
    <reaction evidence="2">
        <text>[protein]-peptidylproline (omega=180) = [protein]-peptidylproline (omega=0)</text>
        <dbReference type="Rhea" id="RHEA:16237"/>
        <dbReference type="Rhea" id="RHEA-COMP:10747"/>
        <dbReference type="Rhea" id="RHEA-COMP:10748"/>
        <dbReference type="ChEBI" id="CHEBI:83833"/>
        <dbReference type="ChEBI" id="CHEBI:83834"/>
        <dbReference type="EC" id="5.2.1.8"/>
    </reaction>
</comment>
<dbReference type="GO" id="GO:0016018">
    <property type="term" value="F:cyclosporin A binding"/>
    <property type="evidence" value="ECO:0007669"/>
    <property type="project" value="TreeGrafter"/>
</dbReference>
<dbReference type="InterPro" id="IPR002130">
    <property type="entry name" value="Cyclophilin-type_PPIase_dom"/>
</dbReference>
<protein>
    <recommendedName>
        <fullName evidence="2">Peptidyl-prolyl cis-trans isomerase</fullName>
        <shortName evidence="2">PPIase</shortName>
        <ecNumber evidence="2">5.2.1.8</ecNumber>
    </recommendedName>
</protein>
<evidence type="ECO:0000256" key="1">
    <source>
        <dbReference type="ARBA" id="ARBA00007365"/>
    </source>
</evidence>
<dbReference type="InterPro" id="IPR029000">
    <property type="entry name" value="Cyclophilin-like_dom_sf"/>
</dbReference>
<dbReference type="Gene3D" id="2.40.100.10">
    <property type="entry name" value="Cyclophilin-like"/>
    <property type="match status" value="1"/>
</dbReference>
<organism evidence="5 6">
    <name type="scientific">Striga asiatica</name>
    <name type="common">Asiatic witchweed</name>
    <name type="synonym">Buchnera asiatica</name>
    <dbReference type="NCBI Taxonomy" id="4170"/>
    <lineage>
        <taxon>Eukaryota</taxon>
        <taxon>Viridiplantae</taxon>
        <taxon>Streptophyta</taxon>
        <taxon>Embryophyta</taxon>
        <taxon>Tracheophyta</taxon>
        <taxon>Spermatophyta</taxon>
        <taxon>Magnoliopsida</taxon>
        <taxon>eudicotyledons</taxon>
        <taxon>Gunneridae</taxon>
        <taxon>Pentapetalae</taxon>
        <taxon>asterids</taxon>
        <taxon>lamiids</taxon>
        <taxon>Lamiales</taxon>
        <taxon>Orobanchaceae</taxon>
        <taxon>Buchnereae</taxon>
        <taxon>Striga</taxon>
    </lineage>
</organism>
<dbReference type="GO" id="GO:0003755">
    <property type="term" value="F:peptidyl-prolyl cis-trans isomerase activity"/>
    <property type="evidence" value="ECO:0007669"/>
    <property type="project" value="UniProtKB-UniRule"/>
</dbReference>
<evidence type="ECO:0000313" key="5">
    <source>
        <dbReference type="EMBL" id="GER31041.1"/>
    </source>
</evidence>
<dbReference type="PROSITE" id="PS50072">
    <property type="entry name" value="CSA_PPIASE_2"/>
    <property type="match status" value="1"/>
</dbReference>
<evidence type="ECO:0000256" key="2">
    <source>
        <dbReference type="RuleBase" id="RU363019"/>
    </source>
</evidence>
<comment type="function">
    <text evidence="2">PPIases accelerate the folding of proteins. It catalyzes the cis-trans isomerization of proline imidic peptide bonds in oligopeptides.</text>
</comment>
<evidence type="ECO:0000256" key="3">
    <source>
        <dbReference type="SAM" id="MobiDB-lite"/>
    </source>
</evidence>
<dbReference type="PANTHER" id="PTHR11071">
    <property type="entry name" value="PEPTIDYL-PROLYL CIS-TRANS ISOMERASE"/>
    <property type="match status" value="1"/>
</dbReference>
<feature type="compositionally biased region" description="Polar residues" evidence="3">
    <location>
        <begin position="88"/>
        <end position="114"/>
    </location>
</feature>
<evidence type="ECO:0000313" key="6">
    <source>
        <dbReference type="Proteomes" id="UP000325081"/>
    </source>
</evidence>
<comment type="similarity">
    <text evidence="1 2">Belongs to the cyclophilin-type PPIase family.</text>
</comment>
<dbReference type="GO" id="GO:0005737">
    <property type="term" value="C:cytoplasm"/>
    <property type="evidence" value="ECO:0007669"/>
    <property type="project" value="TreeGrafter"/>
</dbReference>
<comment type="caution">
    <text evidence="5">The sequence shown here is derived from an EMBL/GenBank/DDBJ whole genome shotgun (WGS) entry which is preliminary data.</text>
</comment>
<accession>A0A5A7PE57</accession>
<dbReference type="PRINTS" id="PR00153">
    <property type="entry name" value="CSAPPISMRASE"/>
</dbReference>
<dbReference type="Proteomes" id="UP000325081">
    <property type="component" value="Unassembled WGS sequence"/>
</dbReference>
<keyword evidence="2 5" id="KW-0413">Isomerase</keyword>
<dbReference type="PANTHER" id="PTHR11071:SF561">
    <property type="entry name" value="PEPTIDYL-PROLYL CIS-TRANS ISOMERASE D-RELATED"/>
    <property type="match status" value="1"/>
</dbReference>
<dbReference type="EMBL" id="BKCP01004406">
    <property type="protein sequence ID" value="GER31041.1"/>
    <property type="molecule type" value="Genomic_DNA"/>
</dbReference>
<dbReference type="EC" id="5.2.1.8" evidence="2"/>
<evidence type="ECO:0000259" key="4">
    <source>
        <dbReference type="PROSITE" id="PS50072"/>
    </source>
</evidence>
<reference evidence="6" key="1">
    <citation type="journal article" date="2019" name="Curr. Biol.">
        <title>Genome Sequence of Striga asiatica Provides Insight into the Evolution of Plant Parasitism.</title>
        <authorList>
            <person name="Yoshida S."/>
            <person name="Kim S."/>
            <person name="Wafula E.K."/>
            <person name="Tanskanen J."/>
            <person name="Kim Y.M."/>
            <person name="Honaas L."/>
            <person name="Yang Z."/>
            <person name="Spallek T."/>
            <person name="Conn C.E."/>
            <person name="Ichihashi Y."/>
            <person name="Cheong K."/>
            <person name="Cui S."/>
            <person name="Der J.P."/>
            <person name="Gundlach H."/>
            <person name="Jiao Y."/>
            <person name="Hori C."/>
            <person name="Ishida J.K."/>
            <person name="Kasahara H."/>
            <person name="Kiba T."/>
            <person name="Kim M.S."/>
            <person name="Koo N."/>
            <person name="Laohavisit A."/>
            <person name="Lee Y.H."/>
            <person name="Lumba S."/>
            <person name="McCourt P."/>
            <person name="Mortimer J.C."/>
            <person name="Mutuku J.M."/>
            <person name="Nomura T."/>
            <person name="Sasaki-Sekimoto Y."/>
            <person name="Seto Y."/>
            <person name="Wang Y."/>
            <person name="Wakatake T."/>
            <person name="Sakakibara H."/>
            <person name="Demura T."/>
            <person name="Yamaguchi S."/>
            <person name="Yoneyama K."/>
            <person name="Manabe R.I."/>
            <person name="Nelson D.C."/>
            <person name="Schulman A.H."/>
            <person name="Timko M.P."/>
            <person name="dePamphilis C.W."/>
            <person name="Choi D."/>
            <person name="Shirasu K."/>
        </authorList>
    </citation>
    <scope>NUCLEOTIDE SEQUENCE [LARGE SCALE GENOMIC DNA]</scope>
    <source>
        <strain evidence="6">cv. UVA1</strain>
    </source>
</reference>
<dbReference type="AlphaFoldDB" id="A0A5A7PE57"/>
<dbReference type="GO" id="GO:0006457">
    <property type="term" value="P:protein folding"/>
    <property type="evidence" value="ECO:0007669"/>
    <property type="project" value="TreeGrafter"/>
</dbReference>
<dbReference type="SUPFAM" id="SSF50891">
    <property type="entry name" value="Cyclophilin-like"/>
    <property type="match status" value="1"/>
</dbReference>
<gene>
    <name evidence="5" type="ORF">STAS_07016</name>
</gene>
<keyword evidence="2" id="KW-0697">Rotamase</keyword>
<feature type="domain" description="PPIase cyclophilin-type" evidence="4">
    <location>
        <begin position="1"/>
        <end position="80"/>
    </location>
</feature>